<sequence length="540" mass="58437">MALDRRRVQTAVIGHAESEDPVVLPMEAIELDSFRARHTGQSYWCGVWLGGCGHQLATKLYTDRACHFAHLPDPAGTSACGRKAAGVASADHLYIKHGVLEWLAEQAIAATATIARDADGSINGEVLFTPRGHAGLTVVLASAFGSVPAGGDASQLVLGPGMPHDPQVLVEQGYVNRIQCVPDGTRRRVQVGTQRRDGTQWFDLSECALTPSGLSTPAVEEIRHLRTSRRPIGVRPPRTASTTERPLAAAVDVVAHDMQPSQDRVTVMEALDEAVTVGRSVTEIRRWLNRAEAALHGGATAQENDLMRRAGDLLLRLERGVGAPTPREPDRLERRALKTVGRLLRELDLQKGRGIQTVTPRQRGQLEQASEQAGQWLSDQQRSKIASLRQAPSGPVAVPRDPQRTSAPVPTSRKAAAGLADAGGLDTAGLADAVRDVLEHAARLGKTVTFSSLCAQVKGLAELPQSRQVYVLRRVTPTAVSRSPRPQRPALLTALITNEEGTMHPLYRRLADLAGHHLPQQPNSAWADTVTVIHDRYRSR</sequence>
<dbReference type="EMBL" id="JBHMCG010000008">
    <property type="protein sequence ID" value="MFB9571363.1"/>
    <property type="molecule type" value="Genomic_DNA"/>
</dbReference>
<accession>A0ABV5R0J5</accession>
<name>A0ABV5R0J5_9ACTN</name>
<evidence type="ECO:0000313" key="3">
    <source>
        <dbReference type="Proteomes" id="UP001589710"/>
    </source>
</evidence>
<gene>
    <name evidence="2" type="ORF">ACFFTL_03130</name>
</gene>
<comment type="caution">
    <text evidence="2">The sequence shown here is derived from an EMBL/GenBank/DDBJ whole genome shotgun (WGS) entry which is preliminary data.</text>
</comment>
<proteinExistence type="predicted"/>
<reference evidence="2 3" key="1">
    <citation type="submission" date="2024-09" db="EMBL/GenBank/DDBJ databases">
        <authorList>
            <person name="Sun Q."/>
            <person name="Mori K."/>
        </authorList>
    </citation>
    <scope>NUCLEOTIDE SEQUENCE [LARGE SCALE GENOMIC DNA]</scope>
    <source>
        <strain evidence="2 3">JCM 3331</strain>
    </source>
</reference>
<evidence type="ECO:0000313" key="2">
    <source>
        <dbReference type="EMBL" id="MFB9571363.1"/>
    </source>
</evidence>
<protein>
    <submittedName>
        <fullName evidence="2">Uncharacterized protein</fullName>
    </submittedName>
</protein>
<dbReference type="RefSeq" id="WP_345510069.1">
    <property type="nucleotide sequence ID" value="NZ_BAAAXD010000006.1"/>
</dbReference>
<organism evidence="2 3">
    <name type="scientific">Streptomyces yanii</name>
    <dbReference type="NCBI Taxonomy" id="78510"/>
    <lineage>
        <taxon>Bacteria</taxon>
        <taxon>Bacillati</taxon>
        <taxon>Actinomycetota</taxon>
        <taxon>Actinomycetes</taxon>
        <taxon>Kitasatosporales</taxon>
        <taxon>Streptomycetaceae</taxon>
        <taxon>Streptomyces</taxon>
    </lineage>
</organism>
<feature type="compositionally biased region" description="Polar residues" evidence="1">
    <location>
        <begin position="356"/>
        <end position="384"/>
    </location>
</feature>
<dbReference type="Proteomes" id="UP001589710">
    <property type="component" value="Unassembled WGS sequence"/>
</dbReference>
<keyword evidence="3" id="KW-1185">Reference proteome</keyword>
<evidence type="ECO:0000256" key="1">
    <source>
        <dbReference type="SAM" id="MobiDB-lite"/>
    </source>
</evidence>
<feature type="region of interest" description="Disordered" evidence="1">
    <location>
        <begin position="354"/>
        <end position="415"/>
    </location>
</feature>